<feature type="transmembrane region" description="Helical" evidence="1">
    <location>
        <begin position="35"/>
        <end position="55"/>
    </location>
</feature>
<organism evidence="2 3">
    <name type="scientific">Bacillus phage Megatron</name>
    <dbReference type="NCBI Taxonomy" id="1486661"/>
    <lineage>
        <taxon>Viruses</taxon>
        <taxon>Duplodnaviria</taxon>
        <taxon>Heunggongvirae</taxon>
        <taxon>Uroviricota</taxon>
        <taxon>Caudoviricetes</taxon>
        <taxon>Herelleviridae</taxon>
        <taxon>Bastillevirinae</taxon>
        <taxon>Wphvirus</taxon>
        <taxon>Wphvirus megatron</taxon>
    </lineage>
</organism>
<feature type="transmembrane region" description="Helical" evidence="1">
    <location>
        <begin position="7"/>
        <end position="29"/>
    </location>
</feature>
<dbReference type="RefSeq" id="YP_009036114.1">
    <property type="nucleotide sequence ID" value="NC_024211.1"/>
</dbReference>
<evidence type="ECO:0000256" key="1">
    <source>
        <dbReference type="SAM" id="Phobius"/>
    </source>
</evidence>
<keyword evidence="1" id="KW-0812">Transmembrane</keyword>
<evidence type="ECO:0000313" key="3">
    <source>
        <dbReference type="Proteomes" id="UP000026906"/>
    </source>
</evidence>
<dbReference type="KEGG" id="vg:19525752"/>
<dbReference type="EMBL" id="KJ489401">
    <property type="protein sequence ID" value="AHZ10625.1"/>
    <property type="molecule type" value="Genomic_DNA"/>
</dbReference>
<keyword evidence="1" id="KW-1133">Transmembrane helix</keyword>
<name>A0A024B2E6_9CAUD</name>
<reference evidence="3" key="1">
    <citation type="submission" date="2014-09" db="EMBL/GenBank/DDBJ databases">
        <authorList>
            <person name="Sauder A.B."/>
            <person name="McKenzie Q.R."/>
            <person name="Temple L.M."/>
            <person name="Alexis B.K."/>
            <person name="Al-Atrache Z."/>
            <person name="Lewis L.O."/>
            <person name="Loesser-Casey K.E."/>
            <person name="Mitchell K.J."/>
        </authorList>
    </citation>
    <scope>NUCLEOTIDE SEQUENCE [LARGE SCALE GENOMIC DNA]</scope>
</reference>
<sequence length="56" mass="6078">MSAVGIVCGLNIIAIIACLFVLWAEYNYLETTSKIMMLALAATNVISLLVNMGMIR</sequence>
<evidence type="ECO:0000313" key="2">
    <source>
        <dbReference type="EMBL" id="AHZ10625.1"/>
    </source>
</evidence>
<accession>A0A024B2E6</accession>
<dbReference type="Proteomes" id="UP000026906">
    <property type="component" value="Segment"/>
</dbReference>
<protein>
    <submittedName>
        <fullName evidence="2">Uncharacterized protein</fullName>
    </submittedName>
</protein>
<dbReference type="GeneID" id="19525752"/>
<keyword evidence="3" id="KW-1185">Reference proteome</keyword>
<keyword evidence="1" id="KW-0472">Membrane</keyword>
<proteinExistence type="predicted"/>